<feature type="binding site" evidence="8 10">
    <location>
        <position position="128"/>
    </location>
    <ligand>
        <name>substrate</name>
    </ligand>
</feature>
<dbReference type="Pfam" id="PF00745">
    <property type="entry name" value="GlutR_dimer"/>
    <property type="match status" value="1"/>
</dbReference>
<proteinExistence type="inferred from homology"/>
<comment type="similarity">
    <text evidence="2 8">Belongs to the glutamyl-tRNA reductase family.</text>
</comment>
<evidence type="ECO:0000256" key="3">
    <source>
        <dbReference type="ARBA" id="ARBA00012970"/>
    </source>
</evidence>
<name>A0A7T7M954_9ACTO</name>
<dbReference type="InterPro" id="IPR036291">
    <property type="entry name" value="NAD(P)-bd_dom_sf"/>
</dbReference>
<dbReference type="HAMAP" id="MF_00087">
    <property type="entry name" value="Glu_tRNA_reductase"/>
    <property type="match status" value="1"/>
</dbReference>
<evidence type="ECO:0000256" key="2">
    <source>
        <dbReference type="ARBA" id="ARBA00005916"/>
    </source>
</evidence>
<feature type="binding site" evidence="8 11">
    <location>
        <begin position="197"/>
        <end position="202"/>
    </location>
    <ligand>
        <name>NADP(+)</name>
        <dbReference type="ChEBI" id="CHEBI:58349"/>
    </ligand>
</feature>
<dbReference type="InterPro" id="IPR006151">
    <property type="entry name" value="Shikm_DH/Glu-tRNA_Rdtase"/>
</dbReference>
<evidence type="ECO:0000256" key="11">
    <source>
        <dbReference type="PIRSR" id="PIRSR000445-3"/>
    </source>
</evidence>
<dbReference type="SUPFAM" id="SSF69742">
    <property type="entry name" value="Glutamyl tRNA-reductase catalytic, N-terminal domain"/>
    <property type="match status" value="1"/>
</dbReference>
<evidence type="ECO:0000313" key="17">
    <source>
        <dbReference type="Proteomes" id="UP000595895"/>
    </source>
</evidence>
<dbReference type="Gene3D" id="3.40.50.720">
    <property type="entry name" value="NAD(P)-binding Rossmann-like Domain"/>
    <property type="match status" value="1"/>
</dbReference>
<dbReference type="SUPFAM" id="SSF51735">
    <property type="entry name" value="NAD(P)-binding Rossmann-fold domains"/>
    <property type="match status" value="1"/>
</dbReference>
<feature type="binding site" evidence="8 10">
    <location>
        <position position="117"/>
    </location>
    <ligand>
        <name>substrate</name>
    </ligand>
</feature>
<dbReference type="GO" id="GO:0050661">
    <property type="term" value="F:NADP binding"/>
    <property type="evidence" value="ECO:0007669"/>
    <property type="project" value="InterPro"/>
</dbReference>
<reference evidence="16 17" key="1">
    <citation type="submission" date="2020-12" db="EMBL/GenBank/DDBJ databases">
        <authorList>
            <person name="Zhou J."/>
        </authorList>
    </citation>
    <scope>NUCLEOTIDE SEQUENCE [LARGE SCALE GENOMIC DNA]</scope>
    <source>
        <strain evidence="16 17">CCUG 61299</strain>
    </source>
</reference>
<evidence type="ECO:0000256" key="1">
    <source>
        <dbReference type="ARBA" id="ARBA00005059"/>
    </source>
</evidence>
<dbReference type="InterPro" id="IPR015896">
    <property type="entry name" value="4pyrrol_synth_GluRdtase_dimer"/>
</dbReference>
<comment type="caution">
    <text evidence="8">Lacks conserved residue(s) required for the propagation of feature annotation.</text>
</comment>
<evidence type="ECO:0000256" key="7">
    <source>
        <dbReference type="ARBA" id="ARBA00047464"/>
    </source>
</evidence>
<protein>
    <recommendedName>
        <fullName evidence="3 8">Glutamyl-tRNA reductase</fullName>
        <shortName evidence="8">GluTR</shortName>
        <ecNumber evidence="3 8">1.2.1.70</ecNumber>
    </recommendedName>
</protein>
<feature type="region of interest" description="Disordered" evidence="12">
    <location>
        <begin position="444"/>
        <end position="494"/>
    </location>
</feature>
<keyword evidence="6 8" id="KW-0627">Porphyrin biosynthesis</keyword>
<evidence type="ECO:0000256" key="12">
    <source>
        <dbReference type="SAM" id="MobiDB-lite"/>
    </source>
</evidence>
<evidence type="ECO:0000256" key="9">
    <source>
        <dbReference type="PIRSR" id="PIRSR000445-1"/>
    </source>
</evidence>
<comment type="domain">
    <text evidence="8">Possesses an unusual extended V-shaped dimeric structure with each monomer consisting of three distinct domains arranged along a curved 'spinal' alpha-helix. The N-terminal catalytic domain specifically recognizes the glutamate moiety of the substrate. The second domain is the NADPH-binding domain, and the third C-terminal domain is responsible for dimerization.</text>
</comment>
<dbReference type="EMBL" id="CP066802">
    <property type="protein sequence ID" value="QQM67211.1"/>
    <property type="molecule type" value="Genomic_DNA"/>
</dbReference>
<evidence type="ECO:0000256" key="8">
    <source>
        <dbReference type="HAMAP-Rule" id="MF_00087"/>
    </source>
</evidence>
<dbReference type="Pfam" id="PF05201">
    <property type="entry name" value="GlutR_N"/>
    <property type="match status" value="1"/>
</dbReference>
<dbReference type="UniPathway" id="UPA00251">
    <property type="reaction ID" value="UER00316"/>
</dbReference>
<evidence type="ECO:0000256" key="5">
    <source>
        <dbReference type="ARBA" id="ARBA00023002"/>
    </source>
</evidence>
<keyword evidence="17" id="KW-1185">Reference proteome</keyword>
<dbReference type="PIRSF" id="PIRSF000445">
    <property type="entry name" value="4pyrrol_synth_GluRdtase"/>
    <property type="match status" value="1"/>
</dbReference>
<evidence type="ECO:0000259" key="15">
    <source>
        <dbReference type="Pfam" id="PF05201"/>
    </source>
</evidence>
<evidence type="ECO:0000259" key="14">
    <source>
        <dbReference type="Pfam" id="PF01488"/>
    </source>
</evidence>
<keyword evidence="4 8" id="KW-0521">NADP</keyword>
<organism evidence="16 17">
    <name type="scientific">Actinomyces weissii</name>
    <dbReference type="NCBI Taxonomy" id="675090"/>
    <lineage>
        <taxon>Bacteria</taxon>
        <taxon>Bacillati</taxon>
        <taxon>Actinomycetota</taxon>
        <taxon>Actinomycetes</taxon>
        <taxon>Actinomycetales</taxon>
        <taxon>Actinomycetaceae</taxon>
        <taxon>Actinomyces</taxon>
    </lineage>
</organism>
<dbReference type="RefSeq" id="WP_200275598.1">
    <property type="nucleotide sequence ID" value="NZ_CP066802.1"/>
</dbReference>
<keyword evidence="5 8" id="KW-0560">Oxidoreductase</keyword>
<dbReference type="GO" id="GO:0008883">
    <property type="term" value="F:glutamyl-tRNA reductase activity"/>
    <property type="evidence" value="ECO:0007669"/>
    <property type="project" value="UniProtKB-UniRule"/>
</dbReference>
<feature type="domain" description="Tetrapyrrole biosynthesis glutamyl-tRNA reductase dimerisation" evidence="13">
    <location>
        <begin position="345"/>
        <end position="439"/>
    </location>
</feature>
<dbReference type="Gene3D" id="3.30.460.30">
    <property type="entry name" value="Glutamyl-tRNA reductase, N-terminal domain"/>
    <property type="match status" value="1"/>
</dbReference>
<dbReference type="Proteomes" id="UP000595895">
    <property type="component" value="Chromosome"/>
</dbReference>
<dbReference type="EC" id="1.2.1.70" evidence="3 8"/>
<evidence type="ECO:0000256" key="10">
    <source>
        <dbReference type="PIRSR" id="PIRSR000445-2"/>
    </source>
</evidence>
<dbReference type="InterPro" id="IPR015895">
    <property type="entry name" value="4pyrrol_synth_GluRdtase_N"/>
</dbReference>
<dbReference type="InterPro" id="IPR036453">
    <property type="entry name" value="GluRdtase_dimer_dom_sf"/>
</dbReference>
<dbReference type="Pfam" id="PF01488">
    <property type="entry name" value="Shikimate_DH"/>
    <property type="match status" value="1"/>
</dbReference>
<dbReference type="SUPFAM" id="SSF69075">
    <property type="entry name" value="Glutamyl tRNA-reductase dimerization domain"/>
    <property type="match status" value="1"/>
</dbReference>
<feature type="active site" description="Nucleophile" evidence="8 9">
    <location>
        <position position="47"/>
    </location>
</feature>
<evidence type="ECO:0000259" key="13">
    <source>
        <dbReference type="Pfam" id="PF00745"/>
    </source>
</evidence>
<dbReference type="PANTHER" id="PTHR43013:SF1">
    <property type="entry name" value="GLUTAMYL-TRNA REDUCTASE"/>
    <property type="match status" value="1"/>
</dbReference>
<sequence>MIHLLSADHRTHGLDLVAHLGAASARLGPDLCAALPAVRGAIVLATCNRLALLLDADDAAGPSLRQQVTAFLEQRARRTSGTQHPQDAGPPPYPRLSHWGGQEAVAELFATAAGLESMVVGEREIAGQLRRAHLRALQEGTTTGELTRAVEHASATSRRVSTSTSLAGNGRSVVAVGLDLAAAQLPALERCRVLLVGTGAYAGATATTLRERGVQEVEVYSRSERAAAFAAGHGLRALPADALPAALARADLVITCRGLGVPVISPDLVAEATRLRQPQALHKVPVQDAGAAPYPATGRPLVILDLALQRDVDTQVAALPGVTLIDLAAVQQAVPAAEAAQVRAARAVVAQETQAYARAQQGRRMGPVIRELRQHVDAVVQDEVSRLRPRDGLVDAQDAERALHHLAARLLHHPSVAAREAGRAGRQDEYLAALSLVLGLELDPQPGTAAPDPAGCPDLPTSPGTRPTLPAVQPPVPGPCPVRTRTPEPQGAAR</sequence>
<dbReference type="GO" id="GO:0019353">
    <property type="term" value="P:protoporphyrinogen IX biosynthetic process from glutamate"/>
    <property type="evidence" value="ECO:0007669"/>
    <property type="project" value="TreeGrafter"/>
</dbReference>
<dbReference type="KEGG" id="awe:JG540_09420"/>
<accession>A0A7T7M954</accession>
<dbReference type="PANTHER" id="PTHR43013">
    <property type="entry name" value="GLUTAMYL-TRNA REDUCTASE"/>
    <property type="match status" value="1"/>
</dbReference>
<dbReference type="AlphaFoldDB" id="A0A7T7M954"/>
<comment type="function">
    <text evidence="8">Catalyzes the NADPH-dependent reduction of glutamyl-tRNA(Glu) to glutamate 1-semialdehyde (GSA).</text>
</comment>
<feature type="domain" description="Glutamyl-tRNA reductase N-terminal" evidence="15">
    <location>
        <begin position="6"/>
        <end position="164"/>
    </location>
</feature>
<feature type="binding site" evidence="8 10">
    <location>
        <begin position="122"/>
        <end position="124"/>
    </location>
    <ligand>
        <name>substrate</name>
    </ligand>
</feature>
<comment type="catalytic activity">
    <reaction evidence="7 8">
        <text>(S)-4-amino-5-oxopentanoate + tRNA(Glu) + NADP(+) = L-glutamyl-tRNA(Glu) + NADPH + H(+)</text>
        <dbReference type="Rhea" id="RHEA:12344"/>
        <dbReference type="Rhea" id="RHEA-COMP:9663"/>
        <dbReference type="Rhea" id="RHEA-COMP:9680"/>
        <dbReference type="ChEBI" id="CHEBI:15378"/>
        <dbReference type="ChEBI" id="CHEBI:57501"/>
        <dbReference type="ChEBI" id="CHEBI:57783"/>
        <dbReference type="ChEBI" id="CHEBI:58349"/>
        <dbReference type="ChEBI" id="CHEBI:78442"/>
        <dbReference type="ChEBI" id="CHEBI:78520"/>
        <dbReference type="EC" id="1.2.1.70"/>
    </reaction>
</comment>
<evidence type="ECO:0000256" key="4">
    <source>
        <dbReference type="ARBA" id="ARBA00022857"/>
    </source>
</evidence>
<comment type="pathway">
    <text evidence="1 8">Porphyrin-containing compound metabolism; protoporphyrin-IX biosynthesis; 5-aminolevulinate from L-glutamyl-tRNA(Glu): step 1/2.</text>
</comment>
<feature type="domain" description="Quinate/shikimate 5-dehydrogenase/glutamyl-tRNA reductase" evidence="14">
    <location>
        <begin position="180"/>
        <end position="279"/>
    </location>
</feature>
<dbReference type="InterPro" id="IPR000343">
    <property type="entry name" value="4pyrrol_synth_GluRdtase"/>
</dbReference>
<dbReference type="InterPro" id="IPR036343">
    <property type="entry name" value="GluRdtase_N_sf"/>
</dbReference>
<feature type="binding site" evidence="8 10">
    <location>
        <begin position="46"/>
        <end position="49"/>
    </location>
    <ligand>
        <name>substrate</name>
    </ligand>
</feature>
<gene>
    <name evidence="8" type="primary">hemA</name>
    <name evidence="16" type="ORF">JG540_09420</name>
</gene>
<evidence type="ECO:0000313" key="16">
    <source>
        <dbReference type="EMBL" id="QQM67211.1"/>
    </source>
</evidence>
<dbReference type="NCBIfam" id="NF000750">
    <property type="entry name" value="PRK00045.3-4"/>
    <property type="match status" value="1"/>
</dbReference>
<comment type="subunit">
    <text evidence="8">Homodimer.</text>
</comment>
<evidence type="ECO:0000256" key="6">
    <source>
        <dbReference type="ARBA" id="ARBA00023244"/>
    </source>
</evidence>
<comment type="miscellaneous">
    <text evidence="8">During catalysis, the active site Cys acts as a nucleophile attacking the alpha-carbonyl group of tRNA-bound glutamate with the formation of a thioester intermediate between enzyme and glutamate, and the concomitant release of tRNA(Glu). The thioester intermediate is finally reduced by direct hydride transfer from NADPH, to form the product GSA.</text>
</comment>